<dbReference type="InterPro" id="IPR053151">
    <property type="entry name" value="RNase_H-like"/>
</dbReference>
<gene>
    <name evidence="3" type="ORF">C3L33_23354</name>
</gene>
<name>A0A6A4KPU1_9ERIC</name>
<dbReference type="InterPro" id="IPR002156">
    <property type="entry name" value="RNaseH_domain"/>
</dbReference>
<comment type="caution">
    <text evidence="3">The sequence shown here is derived from an EMBL/GenBank/DDBJ whole genome shotgun (WGS) entry which is preliminary data.</text>
</comment>
<feature type="region of interest" description="Disordered" evidence="1">
    <location>
        <begin position="88"/>
        <end position="121"/>
    </location>
</feature>
<reference evidence="3" key="1">
    <citation type="journal article" date="2019" name="Genome Biol. Evol.">
        <title>The Rhododendron genome and chromosomal organization provide insight into shared whole-genome duplications across the heath family (Ericaceae).</title>
        <authorList>
            <person name="Soza V.L."/>
            <person name="Lindsley D."/>
            <person name="Waalkes A."/>
            <person name="Ramage E."/>
            <person name="Patwardhan R.P."/>
            <person name="Burton J.N."/>
            <person name="Adey A."/>
            <person name="Kumar A."/>
            <person name="Qiu R."/>
            <person name="Shendure J."/>
            <person name="Hall B."/>
        </authorList>
    </citation>
    <scope>NUCLEOTIDE SEQUENCE</scope>
    <source>
        <strain evidence="3">RSF 1966-606</strain>
    </source>
</reference>
<dbReference type="PANTHER" id="PTHR47723:SF19">
    <property type="entry name" value="POLYNUCLEOTIDYL TRANSFERASE, RIBONUCLEASE H-LIKE SUPERFAMILY PROTEIN"/>
    <property type="match status" value="1"/>
</dbReference>
<dbReference type="Pfam" id="PF13456">
    <property type="entry name" value="RVT_3"/>
    <property type="match status" value="1"/>
</dbReference>
<organism evidence="3">
    <name type="scientific">Rhododendron williamsianum</name>
    <dbReference type="NCBI Taxonomy" id="262921"/>
    <lineage>
        <taxon>Eukaryota</taxon>
        <taxon>Viridiplantae</taxon>
        <taxon>Streptophyta</taxon>
        <taxon>Embryophyta</taxon>
        <taxon>Tracheophyta</taxon>
        <taxon>Spermatophyta</taxon>
        <taxon>Magnoliopsida</taxon>
        <taxon>eudicotyledons</taxon>
        <taxon>Gunneridae</taxon>
        <taxon>Pentapetalae</taxon>
        <taxon>asterids</taxon>
        <taxon>Ericales</taxon>
        <taxon>Ericaceae</taxon>
        <taxon>Ericoideae</taxon>
        <taxon>Rhodoreae</taxon>
        <taxon>Rhododendron</taxon>
    </lineage>
</organism>
<dbReference type="OrthoDB" id="1705740at2759"/>
<dbReference type="Gene3D" id="3.30.420.10">
    <property type="entry name" value="Ribonuclease H-like superfamily/Ribonuclease H"/>
    <property type="match status" value="1"/>
</dbReference>
<evidence type="ECO:0000313" key="3">
    <source>
        <dbReference type="EMBL" id="KAE9444748.1"/>
    </source>
</evidence>
<feature type="domain" description="RNase H type-1" evidence="2">
    <location>
        <begin position="2"/>
        <end position="67"/>
    </location>
</feature>
<dbReference type="CDD" id="cd06222">
    <property type="entry name" value="RNase_H_like"/>
    <property type="match status" value="1"/>
</dbReference>
<protein>
    <recommendedName>
        <fullName evidence="2">RNase H type-1 domain-containing protein</fullName>
    </recommendedName>
</protein>
<accession>A0A6A4KPU1</accession>
<dbReference type="GO" id="GO:0003676">
    <property type="term" value="F:nucleic acid binding"/>
    <property type="evidence" value="ECO:0007669"/>
    <property type="project" value="InterPro"/>
</dbReference>
<feature type="non-terminal residue" evidence="3">
    <location>
        <position position="1"/>
    </location>
</feature>
<sequence length="121" mass="13398">MAGDLIRDGHGDWVVGFQRKLEAASSSTMAECWALRDGLQLALERNLQGIHVETDSMTLLDLTRSMVSQMQVSPLSFLSSLSLIHQLGKRRNHPKKNIDEGWYSVGMDPASNETKADISAK</sequence>
<dbReference type="EMBL" id="QEFC01005878">
    <property type="protein sequence ID" value="KAE9444748.1"/>
    <property type="molecule type" value="Genomic_DNA"/>
</dbReference>
<dbReference type="InterPro" id="IPR036397">
    <property type="entry name" value="RNaseH_sf"/>
</dbReference>
<evidence type="ECO:0000259" key="2">
    <source>
        <dbReference type="Pfam" id="PF13456"/>
    </source>
</evidence>
<dbReference type="AlphaFoldDB" id="A0A6A4KPU1"/>
<evidence type="ECO:0000256" key="1">
    <source>
        <dbReference type="SAM" id="MobiDB-lite"/>
    </source>
</evidence>
<dbReference type="PANTHER" id="PTHR47723">
    <property type="entry name" value="OS05G0353850 PROTEIN"/>
    <property type="match status" value="1"/>
</dbReference>
<proteinExistence type="predicted"/>
<dbReference type="InterPro" id="IPR044730">
    <property type="entry name" value="RNase_H-like_dom_plant"/>
</dbReference>
<dbReference type="GO" id="GO:0004523">
    <property type="term" value="F:RNA-DNA hybrid ribonuclease activity"/>
    <property type="evidence" value="ECO:0007669"/>
    <property type="project" value="InterPro"/>
</dbReference>